<keyword evidence="2" id="KW-1185">Reference proteome</keyword>
<reference evidence="1" key="1">
    <citation type="submission" date="2023-04" db="EMBL/GenBank/DDBJ databases">
        <title>A chromosome-level genome assembly of the parasitoid wasp Eretmocerus hayati.</title>
        <authorList>
            <person name="Zhong Y."/>
            <person name="Liu S."/>
            <person name="Liu Y."/>
        </authorList>
    </citation>
    <scope>NUCLEOTIDE SEQUENCE</scope>
    <source>
        <strain evidence="1">ZJU_SS_LIU_2023</strain>
    </source>
</reference>
<organism evidence="1 2">
    <name type="scientific">Eretmocerus hayati</name>
    <dbReference type="NCBI Taxonomy" id="131215"/>
    <lineage>
        <taxon>Eukaryota</taxon>
        <taxon>Metazoa</taxon>
        <taxon>Ecdysozoa</taxon>
        <taxon>Arthropoda</taxon>
        <taxon>Hexapoda</taxon>
        <taxon>Insecta</taxon>
        <taxon>Pterygota</taxon>
        <taxon>Neoptera</taxon>
        <taxon>Endopterygota</taxon>
        <taxon>Hymenoptera</taxon>
        <taxon>Apocrita</taxon>
        <taxon>Proctotrupomorpha</taxon>
        <taxon>Chalcidoidea</taxon>
        <taxon>Aphelinidae</taxon>
        <taxon>Aphelininae</taxon>
        <taxon>Eretmocerus</taxon>
    </lineage>
</organism>
<dbReference type="EMBL" id="CM056742">
    <property type="protein sequence ID" value="KAJ8680989.1"/>
    <property type="molecule type" value="Genomic_DNA"/>
</dbReference>
<accession>A0ACC2PEI5</accession>
<comment type="caution">
    <text evidence="1">The sequence shown here is derived from an EMBL/GenBank/DDBJ whole genome shotgun (WGS) entry which is preliminary data.</text>
</comment>
<name>A0ACC2PEI5_9HYME</name>
<evidence type="ECO:0000313" key="1">
    <source>
        <dbReference type="EMBL" id="KAJ8680989.1"/>
    </source>
</evidence>
<dbReference type="Proteomes" id="UP001239111">
    <property type="component" value="Chromosome 2"/>
</dbReference>
<protein>
    <submittedName>
        <fullName evidence="1">Uncharacterized protein</fullName>
    </submittedName>
</protein>
<sequence length="826" mass="90780">MEHRLFRIVFGIIVSGLCVGLYQPPTLRGLRTSWIIIRLLEFGELNNHLVTCHRYPARSHCCTSCPSAYAWRPLLVRHRAIAHGDVRNYPCENCPKVFTDPSNLQRHIRRHHVGARSHACTECGKTFATSSGLKQHTHIHSSVKPFQCEVCFKAYTQFSNLCRHKRMHIKCRTQITCAKCKARFSTVTSLTKHKRFCDSTSVPPTPTPPPSLSQSQGSLSSTSPSSTRVGPLLPPASTMPQPQPNPFFFPRQPISFYPPGFMNPYSASLFRGAASNLLGLPMLFPTKPADDHKVSPSAAEEASSDLRPSPARPQQADELSMSSRKQRSQRSLSPASSDGGPDTKEQPLDLRVQTKRQAPEPDSAAESESETNGPSKSKSKYSPPPATRSTPDEAHKPKQQQPRPSSSAPKHDQHQPHKIERPSSESRAITSPPGSTSGPNQAQRPSSREQPKLHHTQQPTQHLQQQLQERTSPLAGPTPPHMAYPRPVHPLFLESMYRGPTANPFPGFPGPGTGADHHRLLQPLPGFGAGRGLPFLGPLMNSLGPGPRAGSGYDVLARPSLGGFPGMKPFQESIMAAAAAAQSQHQGGPGGPFPGKIKDRYSCKFCGKNFPRSANLTRHLRTHTGEQPYKCKYCERSFSISSNLQRHVRNIHDKQRPFKCPMCERCFGQQTNLDRHLKKHEADDGSGIASVADSADSSNENEREEMSTYFDEIRSLVSKVNPGYGSDVLYPGLGPHHSIGAPTTNMGAYLPSSGLQHAARDFSSMKKYDADEDDLDSEERISPLGELSPPGRSLGMTSPPHFDLKLSTKRELLNNNTAEPVIEIST</sequence>
<evidence type="ECO:0000313" key="2">
    <source>
        <dbReference type="Proteomes" id="UP001239111"/>
    </source>
</evidence>
<gene>
    <name evidence="1" type="ORF">QAD02_016776</name>
</gene>
<proteinExistence type="predicted"/>